<comment type="caution">
    <text evidence="1">The sequence shown here is derived from an EMBL/GenBank/DDBJ whole genome shotgun (WGS) entry which is preliminary data.</text>
</comment>
<gene>
    <name evidence="1" type="ORF">AMECASPLE_008625</name>
</gene>
<evidence type="ECO:0000313" key="1">
    <source>
        <dbReference type="EMBL" id="MEQ2302626.1"/>
    </source>
</evidence>
<reference evidence="1 2" key="1">
    <citation type="submission" date="2021-06" db="EMBL/GenBank/DDBJ databases">
        <authorList>
            <person name="Palmer J.M."/>
        </authorList>
    </citation>
    <scope>NUCLEOTIDE SEQUENCE [LARGE SCALE GENOMIC DNA]</scope>
    <source>
        <strain evidence="1 2">AS_MEX2019</strain>
        <tissue evidence="1">Muscle</tissue>
    </source>
</reference>
<dbReference type="EMBL" id="JAHRIP010056892">
    <property type="protein sequence ID" value="MEQ2302626.1"/>
    <property type="molecule type" value="Genomic_DNA"/>
</dbReference>
<dbReference type="Proteomes" id="UP001469553">
    <property type="component" value="Unassembled WGS sequence"/>
</dbReference>
<organism evidence="1 2">
    <name type="scientific">Ameca splendens</name>
    <dbReference type="NCBI Taxonomy" id="208324"/>
    <lineage>
        <taxon>Eukaryota</taxon>
        <taxon>Metazoa</taxon>
        <taxon>Chordata</taxon>
        <taxon>Craniata</taxon>
        <taxon>Vertebrata</taxon>
        <taxon>Euteleostomi</taxon>
        <taxon>Actinopterygii</taxon>
        <taxon>Neopterygii</taxon>
        <taxon>Teleostei</taxon>
        <taxon>Neoteleostei</taxon>
        <taxon>Acanthomorphata</taxon>
        <taxon>Ovalentaria</taxon>
        <taxon>Atherinomorphae</taxon>
        <taxon>Cyprinodontiformes</taxon>
        <taxon>Goodeidae</taxon>
        <taxon>Ameca</taxon>
    </lineage>
</organism>
<name>A0ABV0ZAL6_9TELE</name>
<protein>
    <submittedName>
        <fullName evidence="1">Uncharacterized protein</fullName>
    </submittedName>
</protein>
<sequence length="109" mass="12374">MKDQCKETYPLVKSSIFWPTCAMSSHGLALLPQEHIVLGQISWEILSRLERNACWDSGAGGSRWDPHTDGSYSVYYNVLKSSRSLGFCHCIHEVGSVLFVNYCEINFNR</sequence>
<accession>A0ABV0ZAL6</accession>
<evidence type="ECO:0000313" key="2">
    <source>
        <dbReference type="Proteomes" id="UP001469553"/>
    </source>
</evidence>
<proteinExistence type="predicted"/>
<keyword evidence="2" id="KW-1185">Reference proteome</keyword>